<dbReference type="Proteomes" id="UP000289792">
    <property type="component" value="Unassembled WGS sequence"/>
</dbReference>
<evidence type="ECO:0000313" key="2">
    <source>
        <dbReference type="EMBL" id="RXJ51166.1"/>
    </source>
</evidence>
<comment type="caution">
    <text evidence="2">The sequence shown here is derived from an EMBL/GenBank/DDBJ whole genome shotgun (WGS) entry which is preliminary data.</text>
</comment>
<dbReference type="EMBL" id="SDDZ01000002">
    <property type="protein sequence ID" value="RXJ51166.1"/>
    <property type="molecule type" value="Genomic_DNA"/>
</dbReference>
<dbReference type="Pfam" id="PF09413">
    <property type="entry name" value="DUF2007"/>
    <property type="match status" value="1"/>
</dbReference>
<dbReference type="InterPro" id="IPR018551">
    <property type="entry name" value="DUF2007"/>
</dbReference>
<gene>
    <name evidence="2" type="ORF">ESZ48_04635</name>
</gene>
<proteinExistence type="predicted"/>
<dbReference type="RefSeq" id="WP_129016163.1">
    <property type="nucleotide sequence ID" value="NZ_SDDZ01000002.1"/>
</dbReference>
<keyword evidence="3" id="KW-1185">Reference proteome</keyword>
<dbReference type="AlphaFoldDB" id="A0A4V1LN61"/>
<organism evidence="2 3">
    <name type="scientific">Gelidibacter gilvus</name>
    <dbReference type="NCBI Taxonomy" id="59602"/>
    <lineage>
        <taxon>Bacteria</taxon>
        <taxon>Pseudomonadati</taxon>
        <taxon>Bacteroidota</taxon>
        <taxon>Flavobacteriia</taxon>
        <taxon>Flavobacteriales</taxon>
        <taxon>Flavobacteriaceae</taxon>
        <taxon>Gelidibacter</taxon>
    </lineage>
</organism>
<accession>A0A4V1LN61</accession>
<name>A0A4V1LN61_9FLAO</name>
<reference evidence="2 3" key="1">
    <citation type="submission" date="2019-01" db="EMBL/GenBank/DDBJ databases">
        <title>Genome sequence of the Antarctic species Gelidibacter gilvus ACAM 158(T).</title>
        <authorList>
            <person name="Bowman J.P."/>
        </authorList>
    </citation>
    <scope>NUCLEOTIDE SEQUENCE [LARGE SCALE GENOMIC DNA]</scope>
    <source>
        <strain evidence="2 3">IC158</strain>
    </source>
</reference>
<evidence type="ECO:0000259" key="1">
    <source>
        <dbReference type="Pfam" id="PF09413"/>
    </source>
</evidence>
<protein>
    <submittedName>
        <fullName evidence="2">DUF2007 domain-containing protein</fullName>
    </submittedName>
</protein>
<dbReference type="OrthoDB" id="1453578at2"/>
<sequence>MSDIKIYSGSSQVRVMEIKNILENEGIEYQEVNKMDSSYAGIFGEIQIFVSEADSEKVLQLIGIEKE</sequence>
<evidence type="ECO:0000313" key="3">
    <source>
        <dbReference type="Proteomes" id="UP000289792"/>
    </source>
</evidence>
<feature type="domain" description="DUF2007" evidence="1">
    <location>
        <begin position="4"/>
        <end position="61"/>
    </location>
</feature>